<evidence type="ECO:0000256" key="3">
    <source>
        <dbReference type="ARBA" id="ARBA00022448"/>
    </source>
</evidence>
<evidence type="ECO:0000256" key="5">
    <source>
        <dbReference type="ARBA" id="ARBA00022737"/>
    </source>
</evidence>
<feature type="transmembrane region" description="Helical" evidence="11">
    <location>
        <begin position="225"/>
        <end position="249"/>
    </location>
</feature>
<dbReference type="PRINTS" id="PR00783">
    <property type="entry name" value="MINTRINSICP"/>
</dbReference>
<dbReference type="PROSITE" id="PS00221">
    <property type="entry name" value="MIP"/>
    <property type="match status" value="1"/>
</dbReference>
<keyword evidence="5" id="KW-0677">Repeat</keyword>
<dbReference type="CDD" id="cd00333">
    <property type="entry name" value="MIP"/>
    <property type="match status" value="1"/>
</dbReference>
<evidence type="ECO:0000256" key="11">
    <source>
        <dbReference type="SAM" id="Phobius"/>
    </source>
</evidence>
<keyword evidence="4 9" id="KW-0812">Transmembrane</keyword>
<keyword evidence="3 9" id="KW-0813">Transport</keyword>
<keyword evidence="6 11" id="KW-1133">Transmembrane helix</keyword>
<keyword evidence="7 11" id="KW-0472">Membrane</keyword>
<evidence type="ECO:0000256" key="8">
    <source>
        <dbReference type="ARBA" id="ARBA00034651"/>
    </source>
</evidence>
<protein>
    <submittedName>
        <fullName evidence="12">Aquaporin</fullName>
    </submittedName>
</protein>
<feature type="transmembrane region" description="Helical" evidence="11">
    <location>
        <begin position="56"/>
        <end position="79"/>
    </location>
</feature>
<proteinExistence type="inferred from homology"/>
<evidence type="ECO:0000256" key="10">
    <source>
        <dbReference type="SAM" id="MobiDB-lite"/>
    </source>
</evidence>
<dbReference type="FunFam" id="1.20.1080.10:FF:000027">
    <property type="entry name" value="MIP aquaporin"/>
    <property type="match status" value="1"/>
</dbReference>
<feature type="transmembrane region" description="Helical" evidence="11">
    <location>
        <begin position="140"/>
        <end position="158"/>
    </location>
</feature>
<name>A0A6A4I9I3_9AGAR</name>
<dbReference type="InterPro" id="IPR023271">
    <property type="entry name" value="Aquaporin-like"/>
</dbReference>
<dbReference type="PANTHER" id="PTHR43829">
    <property type="entry name" value="AQUAPORIN OR AQUAGLYCEROPORIN RELATED"/>
    <property type="match status" value="1"/>
</dbReference>
<comment type="catalytic activity">
    <reaction evidence="8">
        <text>H2O(in) = H2O(out)</text>
        <dbReference type="Rhea" id="RHEA:29667"/>
        <dbReference type="ChEBI" id="CHEBI:15377"/>
    </reaction>
</comment>
<dbReference type="SUPFAM" id="SSF81338">
    <property type="entry name" value="Aquaporin-like"/>
    <property type="match status" value="1"/>
</dbReference>
<gene>
    <name evidence="12" type="ORF">BT96DRAFT_987354</name>
</gene>
<dbReference type="AlphaFoldDB" id="A0A6A4I9I3"/>
<feature type="region of interest" description="Disordered" evidence="10">
    <location>
        <begin position="1"/>
        <end position="31"/>
    </location>
</feature>
<evidence type="ECO:0000256" key="4">
    <source>
        <dbReference type="ARBA" id="ARBA00022692"/>
    </source>
</evidence>
<dbReference type="GO" id="GO:0005886">
    <property type="term" value="C:plasma membrane"/>
    <property type="evidence" value="ECO:0007669"/>
    <property type="project" value="TreeGrafter"/>
</dbReference>
<dbReference type="Pfam" id="PF00230">
    <property type="entry name" value="MIP"/>
    <property type="match status" value="1"/>
</dbReference>
<reference evidence="12" key="1">
    <citation type="journal article" date="2019" name="Environ. Microbiol.">
        <title>Fungal ecological strategies reflected in gene transcription - a case study of two litter decomposers.</title>
        <authorList>
            <person name="Barbi F."/>
            <person name="Kohler A."/>
            <person name="Barry K."/>
            <person name="Baskaran P."/>
            <person name="Daum C."/>
            <person name="Fauchery L."/>
            <person name="Ihrmark K."/>
            <person name="Kuo A."/>
            <person name="LaButti K."/>
            <person name="Lipzen A."/>
            <person name="Morin E."/>
            <person name="Grigoriev I.V."/>
            <person name="Henrissat B."/>
            <person name="Lindahl B."/>
            <person name="Martin F."/>
        </authorList>
    </citation>
    <scope>NUCLEOTIDE SEQUENCE</scope>
    <source>
        <strain evidence="12">JB14</strain>
    </source>
</reference>
<accession>A0A6A4I9I3</accession>
<evidence type="ECO:0000313" key="12">
    <source>
        <dbReference type="EMBL" id="KAE9406503.1"/>
    </source>
</evidence>
<evidence type="ECO:0000256" key="1">
    <source>
        <dbReference type="ARBA" id="ARBA00004141"/>
    </source>
</evidence>
<dbReference type="OrthoDB" id="3222at2759"/>
<evidence type="ECO:0000313" key="13">
    <source>
        <dbReference type="Proteomes" id="UP000799118"/>
    </source>
</evidence>
<organism evidence="12 13">
    <name type="scientific">Gymnopus androsaceus JB14</name>
    <dbReference type="NCBI Taxonomy" id="1447944"/>
    <lineage>
        <taxon>Eukaryota</taxon>
        <taxon>Fungi</taxon>
        <taxon>Dikarya</taxon>
        <taxon>Basidiomycota</taxon>
        <taxon>Agaricomycotina</taxon>
        <taxon>Agaricomycetes</taxon>
        <taxon>Agaricomycetidae</taxon>
        <taxon>Agaricales</taxon>
        <taxon>Marasmiineae</taxon>
        <taxon>Omphalotaceae</taxon>
        <taxon>Gymnopus</taxon>
    </lineage>
</organism>
<dbReference type="EMBL" id="ML769401">
    <property type="protein sequence ID" value="KAE9406503.1"/>
    <property type="molecule type" value="Genomic_DNA"/>
</dbReference>
<dbReference type="GO" id="GO:0015250">
    <property type="term" value="F:water channel activity"/>
    <property type="evidence" value="ECO:0007669"/>
    <property type="project" value="TreeGrafter"/>
</dbReference>
<keyword evidence="13" id="KW-1185">Reference proteome</keyword>
<comment type="similarity">
    <text evidence="2 9">Belongs to the MIP/aquaporin (TC 1.A.8) family.</text>
</comment>
<dbReference type="NCBIfam" id="TIGR00861">
    <property type="entry name" value="MIP"/>
    <property type="match status" value="1"/>
</dbReference>
<feature type="transmembrane region" description="Helical" evidence="11">
    <location>
        <begin position="99"/>
        <end position="128"/>
    </location>
</feature>
<sequence>MPGSSIESMPMSPTSPTTKRQLESQSDDIQVSRLSPTGRFVRPNWWWKYRQIIREAAAEFAGVMILIIFGTGVVCQVVLSSDTSVAPTPKGEYLSISFGWAVGTALGVWVSLGISGGHINPAVTLALATWRGFPWRKVPGYIFGQLMGGVVGGALVYADYFHAIDIYEGGRGVRTLKTASLFSTYALDYMTNVSCFFSEFLATAVLVIVVLATTDRQNGPPPPGLLPLVLFILILGLGACLGMETGYAVNPARDLGPRIMTAMVGYGSAPFTFRNQYWLWCPVIATILGAQAGAMFYDVLLFNGKESIVNKPDAEARRRIAQGDELV</sequence>
<dbReference type="Gene3D" id="1.20.1080.10">
    <property type="entry name" value="Glycerol uptake facilitator protein"/>
    <property type="match status" value="1"/>
</dbReference>
<dbReference type="InterPro" id="IPR000425">
    <property type="entry name" value="MIP"/>
</dbReference>
<evidence type="ECO:0000256" key="2">
    <source>
        <dbReference type="ARBA" id="ARBA00006175"/>
    </source>
</evidence>
<evidence type="ECO:0000256" key="9">
    <source>
        <dbReference type="RuleBase" id="RU000477"/>
    </source>
</evidence>
<evidence type="ECO:0000256" key="6">
    <source>
        <dbReference type="ARBA" id="ARBA00022989"/>
    </source>
</evidence>
<comment type="subcellular location">
    <subcellularLocation>
        <location evidence="1">Membrane</location>
        <topology evidence="1">Multi-pass membrane protein</topology>
    </subcellularLocation>
</comment>
<dbReference type="InterPro" id="IPR050363">
    <property type="entry name" value="MIP/Aquaporin"/>
</dbReference>
<dbReference type="PANTHER" id="PTHR43829:SF9">
    <property type="entry name" value="AQUAPORIN-9"/>
    <property type="match status" value="1"/>
</dbReference>
<feature type="transmembrane region" description="Helical" evidence="11">
    <location>
        <begin position="189"/>
        <end position="213"/>
    </location>
</feature>
<evidence type="ECO:0000256" key="7">
    <source>
        <dbReference type="ARBA" id="ARBA00023136"/>
    </source>
</evidence>
<dbReference type="InterPro" id="IPR022357">
    <property type="entry name" value="MIP_CS"/>
</dbReference>
<dbReference type="Proteomes" id="UP000799118">
    <property type="component" value="Unassembled WGS sequence"/>
</dbReference>
<feature type="transmembrane region" description="Helical" evidence="11">
    <location>
        <begin position="277"/>
        <end position="302"/>
    </location>
</feature>
<dbReference type="GO" id="GO:0015254">
    <property type="term" value="F:glycerol channel activity"/>
    <property type="evidence" value="ECO:0007669"/>
    <property type="project" value="TreeGrafter"/>
</dbReference>